<dbReference type="AlphaFoldDB" id="A0A166II80"/>
<name>A0A166II80_9AGAM</name>
<dbReference type="OrthoDB" id="3237250at2759"/>
<proteinExistence type="predicted"/>
<accession>A0A166II80</accession>
<feature type="region of interest" description="Disordered" evidence="1">
    <location>
        <begin position="164"/>
        <end position="184"/>
    </location>
</feature>
<organism evidence="2">
    <name type="scientific">Athelia psychrophila</name>
    <dbReference type="NCBI Taxonomy" id="1759441"/>
    <lineage>
        <taxon>Eukaryota</taxon>
        <taxon>Fungi</taxon>
        <taxon>Dikarya</taxon>
        <taxon>Basidiomycota</taxon>
        <taxon>Agaricomycotina</taxon>
        <taxon>Agaricomycetes</taxon>
        <taxon>Agaricomycetidae</taxon>
        <taxon>Atheliales</taxon>
        <taxon>Atheliaceae</taxon>
        <taxon>Athelia</taxon>
    </lineage>
</organism>
<sequence length="312" mass="35597">MWFMGDQTYEGWQNLEVALVAITQELLQFSRVTLPTDWQWFPLPSKYNYQCGHLGKEKFLRSILLARDAFIPLMAHCSFAIAMTREFRKENPPWARRLMDIGIRPSFVQELQVSQVADFSAHHMGTFIRENCHMQPYIDSTVKPSPAPALIESALAQLDVVNVPSATEEPRPSQRPFPPLPLHSHQHVGETLHDFIARSAKKCEEMNQARRHNRERAQAMYQLPGRGGPAVRLDSSRYTSVFRRLCEGNTSYNGWYNLAVIEYTNFPTPTFLNRVSFPTPSGVQLADATREPPHSIQRTTISILKNGSTSQL</sequence>
<dbReference type="EMBL" id="KV417560">
    <property type="protein sequence ID" value="KZP19850.1"/>
    <property type="molecule type" value="Genomic_DNA"/>
</dbReference>
<evidence type="ECO:0000313" key="2">
    <source>
        <dbReference type="EMBL" id="KZP19850.1"/>
    </source>
</evidence>
<protein>
    <submittedName>
        <fullName evidence="2">Uncharacterized protein</fullName>
    </submittedName>
</protein>
<evidence type="ECO:0000256" key="1">
    <source>
        <dbReference type="SAM" id="MobiDB-lite"/>
    </source>
</evidence>
<reference evidence="2" key="1">
    <citation type="journal article" date="2016" name="Mol. Biol. Evol.">
        <title>Comparative Genomics of Early-Diverging Mushroom-Forming Fungi Provides Insights into the Origins of Lignocellulose Decay Capabilities.</title>
        <authorList>
            <person name="Nagy L.G."/>
            <person name="Riley R."/>
            <person name="Tritt A."/>
            <person name="Adam C."/>
            <person name="Daum C."/>
            <person name="Floudas D."/>
            <person name="Sun H."/>
            <person name="Yadav J.S."/>
            <person name="Pangilinan J."/>
            <person name="Larsson K.H."/>
            <person name="Matsuura K."/>
            <person name="Barry K."/>
            <person name="Labutti K."/>
            <person name="Kuo R."/>
            <person name="Ohm R.A."/>
            <person name="Bhattacharya S.S."/>
            <person name="Shirouzu T."/>
            <person name="Yoshinaga Y."/>
            <person name="Martin F.M."/>
            <person name="Grigoriev I.V."/>
            <person name="Hibbett D.S."/>
        </authorList>
    </citation>
    <scope>NUCLEOTIDE SEQUENCE [LARGE SCALE GENOMIC DNA]</scope>
    <source>
        <strain evidence="2">CBS 109695</strain>
    </source>
</reference>
<gene>
    <name evidence="2" type="ORF">FIBSPDRAFT_892431</name>
</gene>